<dbReference type="PANTHER" id="PTHR45842:SF25">
    <property type="entry name" value="CARBOXYPEPTIDASE N SUBUNIT 2-LIKE"/>
    <property type="match status" value="1"/>
</dbReference>
<evidence type="ECO:0000256" key="2">
    <source>
        <dbReference type="ARBA" id="ARBA00022729"/>
    </source>
</evidence>
<keyword evidence="3" id="KW-0677">Repeat</keyword>
<dbReference type="InterPro" id="IPR001611">
    <property type="entry name" value="Leu-rich_rpt"/>
</dbReference>
<dbReference type="SMART" id="SM00365">
    <property type="entry name" value="LRR_SD22"/>
    <property type="match status" value="4"/>
</dbReference>
<dbReference type="SMART" id="SM00369">
    <property type="entry name" value="LRR_TYP"/>
    <property type="match status" value="4"/>
</dbReference>
<evidence type="ECO:0000256" key="3">
    <source>
        <dbReference type="ARBA" id="ARBA00022737"/>
    </source>
</evidence>
<dbReference type="Gene3D" id="3.80.10.10">
    <property type="entry name" value="Ribonuclease Inhibitor"/>
    <property type="match status" value="1"/>
</dbReference>
<dbReference type="AlphaFoldDB" id="A0AA36BXU1"/>
<dbReference type="InterPro" id="IPR032675">
    <property type="entry name" value="LRR_dom_sf"/>
</dbReference>
<dbReference type="Proteomes" id="UP001162480">
    <property type="component" value="Chromosome 28"/>
</dbReference>
<dbReference type="Pfam" id="PF13855">
    <property type="entry name" value="LRR_8"/>
    <property type="match status" value="2"/>
</dbReference>
<dbReference type="EMBL" id="OX597841">
    <property type="protein sequence ID" value="CAI9742651.1"/>
    <property type="molecule type" value="Genomic_DNA"/>
</dbReference>
<dbReference type="InterPro" id="IPR003591">
    <property type="entry name" value="Leu-rich_rpt_typical-subtyp"/>
</dbReference>
<accession>A0AA36BXU1</accession>
<keyword evidence="1" id="KW-0433">Leucine-rich repeat</keyword>
<proteinExistence type="predicted"/>
<name>A0AA36BXU1_OCTVU</name>
<keyword evidence="5" id="KW-1185">Reference proteome</keyword>
<keyword evidence="2" id="KW-0732">Signal</keyword>
<dbReference type="PANTHER" id="PTHR45842">
    <property type="entry name" value="SYNAPTIC ADHESION-LIKE MOLECULE SALM"/>
    <property type="match status" value="1"/>
</dbReference>
<sequence>MRDDTVITEINLRLKMFREEIYFKLTFVMILYMRLFSEAHAVSNICTKCICNEGEIYCGFLKLTSVPNETIPINVQILNLNGNNITNIAERAFENLSSLEILSLNNNQIKEITERTLRNLTNLKELDLQDNAIRSIEERTFHGHTKLEQLEMKTNKISNIKKGNFQNHTRLSHLDLSHNNITDFEEGTFEKFYRLWKFDFSKWFVYRNCCEETISRKTSSIKLLSYDVGIKEFLHLVHQQNCSCSTA</sequence>
<reference evidence="4" key="1">
    <citation type="submission" date="2023-08" db="EMBL/GenBank/DDBJ databases">
        <authorList>
            <person name="Alioto T."/>
            <person name="Alioto T."/>
            <person name="Gomez Garrido J."/>
        </authorList>
    </citation>
    <scope>NUCLEOTIDE SEQUENCE</scope>
</reference>
<dbReference type="SUPFAM" id="SSF52058">
    <property type="entry name" value="L domain-like"/>
    <property type="match status" value="1"/>
</dbReference>
<dbReference type="PROSITE" id="PS51450">
    <property type="entry name" value="LRR"/>
    <property type="match status" value="4"/>
</dbReference>
<evidence type="ECO:0000256" key="1">
    <source>
        <dbReference type="ARBA" id="ARBA00022614"/>
    </source>
</evidence>
<evidence type="ECO:0000313" key="4">
    <source>
        <dbReference type="EMBL" id="CAI9742651.1"/>
    </source>
</evidence>
<organism evidence="4 5">
    <name type="scientific">Octopus vulgaris</name>
    <name type="common">Common octopus</name>
    <dbReference type="NCBI Taxonomy" id="6645"/>
    <lineage>
        <taxon>Eukaryota</taxon>
        <taxon>Metazoa</taxon>
        <taxon>Spiralia</taxon>
        <taxon>Lophotrochozoa</taxon>
        <taxon>Mollusca</taxon>
        <taxon>Cephalopoda</taxon>
        <taxon>Coleoidea</taxon>
        <taxon>Octopodiformes</taxon>
        <taxon>Octopoda</taxon>
        <taxon>Incirrata</taxon>
        <taxon>Octopodidae</taxon>
        <taxon>Octopus</taxon>
    </lineage>
</organism>
<protein>
    <submittedName>
        <fullName evidence="4">Leucine-rich repeat and transmembrane domain-containing protein 2-like</fullName>
    </submittedName>
</protein>
<gene>
    <name evidence="4" type="ORF">OCTVUL_1B000262</name>
</gene>
<dbReference type="InterPro" id="IPR050467">
    <property type="entry name" value="LRFN"/>
</dbReference>
<evidence type="ECO:0000313" key="5">
    <source>
        <dbReference type="Proteomes" id="UP001162480"/>
    </source>
</evidence>